<dbReference type="Proteomes" id="UP000747110">
    <property type="component" value="Unassembled WGS sequence"/>
</dbReference>
<sequence>HASVGEVVRGERLQPPAGCSRYNLRQCEVPVIGVHCLQIQLGAPLQESHADDNVGLLTMDYGPRQVALDDVRARDEDGLVVLHLDKQVEASDMGPRRYEAPVKAFDSKASTISVTVCQFISGPDECKFASVPPMMIPSGMPPSPPPSLSSPLPSPLPPALLLSPSLLLRPPSLSPQQSPPTPQSPNPFPPPSPSPPSPPPPSPLPPSPSKPPPSPPPRPPPSLLPSPPAPPPPRPLPPPSPNPPSPLPPARPKPPPAPQRQPPPASAPSPPQPPTPIPFNLPPPNL</sequence>
<feature type="compositionally biased region" description="Pro residues" evidence="1">
    <location>
        <begin position="177"/>
        <end position="286"/>
    </location>
</feature>
<feature type="non-terminal residue" evidence="2">
    <location>
        <position position="286"/>
    </location>
</feature>
<feature type="compositionally biased region" description="Low complexity" evidence="1">
    <location>
        <begin position="159"/>
        <end position="176"/>
    </location>
</feature>
<feature type="non-terminal residue" evidence="2">
    <location>
        <position position="1"/>
    </location>
</feature>
<keyword evidence="3" id="KW-1185">Reference proteome</keyword>
<name>A0A8J4FRM7_9CHLO</name>
<feature type="compositionally biased region" description="Pro residues" evidence="1">
    <location>
        <begin position="139"/>
        <end position="158"/>
    </location>
</feature>
<reference evidence="2" key="1">
    <citation type="journal article" date="2021" name="Proc. Natl. Acad. Sci. U.S.A.">
        <title>Three genomes in the algal genus Volvox reveal the fate of a haploid sex-determining region after a transition to homothallism.</title>
        <authorList>
            <person name="Yamamoto K."/>
            <person name="Hamaji T."/>
            <person name="Kawai-Toyooka H."/>
            <person name="Matsuzaki R."/>
            <person name="Takahashi F."/>
            <person name="Nishimura Y."/>
            <person name="Kawachi M."/>
            <person name="Noguchi H."/>
            <person name="Minakuchi Y."/>
            <person name="Umen J.G."/>
            <person name="Toyoda A."/>
            <person name="Nozaki H."/>
        </authorList>
    </citation>
    <scope>NUCLEOTIDE SEQUENCE</scope>
    <source>
        <strain evidence="2">NIES-3786</strain>
    </source>
</reference>
<evidence type="ECO:0000313" key="2">
    <source>
        <dbReference type="EMBL" id="GIL81585.1"/>
    </source>
</evidence>
<gene>
    <name evidence="2" type="ORF">Vretifemale_10562</name>
</gene>
<dbReference type="AlphaFoldDB" id="A0A8J4FRM7"/>
<dbReference type="EMBL" id="BNCP01000021">
    <property type="protein sequence ID" value="GIL81585.1"/>
    <property type="molecule type" value="Genomic_DNA"/>
</dbReference>
<dbReference type="PRINTS" id="PR01217">
    <property type="entry name" value="PRICHEXTENSN"/>
</dbReference>
<feature type="region of interest" description="Disordered" evidence="1">
    <location>
        <begin position="137"/>
        <end position="286"/>
    </location>
</feature>
<proteinExistence type="predicted"/>
<accession>A0A8J4FRM7</accession>
<protein>
    <submittedName>
        <fullName evidence="2">Uncharacterized protein</fullName>
    </submittedName>
</protein>
<evidence type="ECO:0000313" key="3">
    <source>
        <dbReference type="Proteomes" id="UP000747110"/>
    </source>
</evidence>
<comment type="caution">
    <text evidence="2">The sequence shown here is derived from an EMBL/GenBank/DDBJ whole genome shotgun (WGS) entry which is preliminary data.</text>
</comment>
<evidence type="ECO:0000256" key="1">
    <source>
        <dbReference type="SAM" id="MobiDB-lite"/>
    </source>
</evidence>
<organism evidence="2 3">
    <name type="scientific">Volvox reticuliferus</name>
    <dbReference type="NCBI Taxonomy" id="1737510"/>
    <lineage>
        <taxon>Eukaryota</taxon>
        <taxon>Viridiplantae</taxon>
        <taxon>Chlorophyta</taxon>
        <taxon>core chlorophytes</taxon>
        <taxon>Chlorophyceae</taxon>
        <taxon>CS clade</taxon>
        <taxon>Chlamydomonadales</taxon>
        <taxon>Volvocaceae</taxon>
        <taxon>Volvox</taxon>
    </lineage>
</organism>